<dbReference type="CDD" id="cd02524">
    <property type="entry name" value="G1P_cytidylyltransferase"/>
    <property type="match status" value="1"/>
</dbReference>
<evidence type="ECO:0000313" key="3">
    <source>
        <dbReference type="Proteomes" id="UP000006890"/>
    </source>
</evidence>
<dbReference type="GO" id="GO:0009243">
    <property type="term" value="P:O antigen biosynthetic process"/>
    <property type="evidence" value="ECO:0007669"/>
    <property type="project" value="InterPro"/>
</dbReference>
<reference evidence="2 3" key="2">
    <citation type="journal article" date="2011" name="J. Bacteriol.">
        <title>Complete genome sequences for the anaerobic, extremely thermophilic plant biomass-degrading bacteria Caldicellulosiruptor hydrothermalis, Caldicellulosiruptor kristjanssonii, Caldicellulosiruptor kronotskyensis, Caldicellulosiruptor owensenis, and Caldicellulosiruptor lactoaceticus.</title>
        <authorList>
            <person name="Blumer-Schuette S.E."/>
            <person name="Ozdemir I."/>
            <person name="Mistry D."/>
            <person name="Lucas S."/>
            <person name="Lapidus A."/>
            <person name="Cheng J.F."/>
            <person name="Goodwin L.A."/>
            <person name="Pitluck S."/>
            <person name="Land M.L."/>
            <person name="Hauser L.J."/>
            <person name="Woyke T."/>
            <person name="Mikhailova N."/>
            <person name="Pati A."/>
            <person name="Kyrpides N.C."/>
            <person name="Ivanova N."/>
            <person name="Detter J.C."/>
            <person name="Walston-Davenport K."/>
            <person name="Han S."/>
            <person name="Adams M.W."/>
            <person name="Kelly R.M."/>
        </authorList>
    </citation>
    <scope>NUCLEOTIDE SEQUENCE [LARGE SCALE GENOMIC DNA]</scope>
    <source>
        <strain evidence="3">DSM 18901 / VKM B-2411 / 108</strain>
    </source>
</reference>
<dbReference type="PANTHER" id="PTHR47183">
    <property type="entry name" value="GLUCOSE-1-PHOSPHATE CYTIDYLYLTRANSFERASE-RELATED"/>
    <property type="match status" value="1"/>
</dbReference>
<sequence>MKAVILAGGFGTRLSEETISKPKPMVEIGDKPILWHILNIYSYWGINEFIICLGYKGYMIKEYFVNYHLHNCDITVDIKSGEIYYHNNFNQDWKITLVDTGLHTMTGGRIKRIQKYVNNETFMLTYGDAVADININELYKSHIKSNKIATVTAVRPPGRFGTLIIDNENNVIEFIEKPAGDGAWINGGFFVLEPEIFNYIKDDSTIFEREPLERLAKENQLNAYKHYGFWKAMDTLRDKIELENLWNSGTAPWKLWD</sequence>
<dbReference type="Pfam" id="PF00483">
    <property type="entry name" value="NTP_transferase"/>
    <property type="match status" value="1"/>
</dbReference>
<dbReference type="Proteomes" id="UP000006890">
    <property type="component" value="Chromosome"/>
</dbReference>
<proteinExistence type="predicted"/>
<dbReference type="SUPFAM" id="SSF53448">
    <property type="entry name" value="Nucleotide-diphospho-sugar transferases"/>
    <property type="match status" value="1"/>
</dbReference>
<organism evidence="2 3">
    <name type="scientific">Caldicellulosiruptor hydrothermalis (strain DSM 18901 / VKM B-2411 / 108)</name>
    <dbReference type="NCBI Taxonomy" id="632292"/>
    <lineage>
        <taxon>Bacteria</taxon>
        <taxon>Bacillati</taxon>
        <taxon>Bacillota</taxon>
        <taxon>Bacillota incertae sedis</taxon>
        <taxon>Caldicellulosiruptorales</taxon>
        <taxon>Caldicellulosiruptoraceae</taxon>
        <taxon>Caldicellulosiruptor</taxon>
    </lineage>
</organism>
<dbReference type="Gene3D" id="3.90.550.10">
    <property type="entry name" value="Spore Coat Polysaccharide Biosynthesis Protein SpsA, Chain A"/>
    <property type="match status" value="1"/>
</dbReference>
<dbReference type="eggNOG" id="COG1208">
    <property type="taxonomic scope" value="Bacteria"/>
</dbReference>
<evidence type="ECO:0000259" key="1">
    <source>
        <dbReference type="Pfam" id="PF00483"/>
    </source>
</evidence>
<dbReference type="InterPro" id="IPR013446">
    <property type="entry name" value="G1P_cyt_trans-like"/>
</dbReference>
<feature type="domain" description="Nucleotidyl transferase" evidence="1">
    <location>
        <begin position="2"/>
        <end position="213"/>
    </location>
</feature>
<dbReference type="AlphaFoldDB" id="E4Q8H0"/>
<evidence type="ECO:0000313" key="2">
    <source>
        <dbReference type="EMBL" id="ADQ06815.1"/>
    </source>
</evidence>
<keyword evidence="3" id="KW-1185">Reference proteome</keyword>
<dbReference type="InterPro" id="IPR029044">
    <property type="entry name" value="Nucleotide-diphossugar_trans"/>
</dbReference>
<dbReference type="EMBL" id="CP002219">
    <property type="protein sequence ID" value="ADQ06815.1"/>
    <property type="molecule type" value="Genomic_DNA"/>
</dbReference>
<protein>
    <submittedName>
        <fullName evidence="2">Glucose-1-phosphate cytidylyltransferase</fullName>
        <ecNumber evidence="2">2.7.7.33</ecNumber>
    </submittedName>
</protein>
<keyword evidence="2" id="KW-0808">Transferase</keyword>
<reference key="1">
    <citation type="submission" date="2010-09" db="EMBL/GenBank/DDBJ databases">
        <title>Complete sequence of Caldicellulosiruptor hydrothermalis 108.</title>
        <authorList>
            <consortium name="US DOE Joint Genome Institute"/>
            <person name="Lucas S."/>
            <person name="Copeland A."/>
            <person name="Lapidus A."/>
            <person name="Cheng J.-F."/>
            <person name="Bruce D."/>
            <person name="Goodwin L."/>
            <person name="Pitluck S."/>
            <person name="Davenport K."/>
            <person name="Detter J.C."/>
            <person name="Han C."/>
            <person name="Tapia R."/>
            <person name="Land M."/>
            <person name="Hauser L."/>
            <person name="Chang Y.-J."/>
            <person name="Jeffries C."/>
            <person name="Kyrpides N."/>
            <person name="Ivanova N."/>
            <person name="Mikhailova N."/>
            <person name="Blumer-Schuette S.E."/>
            <person name="Kelly R.M."/>
            <person name="Woyke T."/>
        </authorList>
    </citation>
    <scope>NUCLEOTIDE SEQUENCE</scope>
    <source>
        <strain>108</strain>
    </source>
</reference>
<dbReference type="KEGG" id="chd:Calhy_1090"/>
<name>E4Q8H0_CALH1</name>
<dbReference type="RefSeq" id="WP_013402996.1">
    <property type="nucleotide sequence ID" value="NC_014652.1"/>
</dbReference>
<gene>
    <name evidence="2" type="ordered locus">Calhy_1090</name>
</gene>
<dbReference type="PANTHER" id="PTHR47183:SF1">
    <property type="entry name" value="GLUCOSE-1-PHOSPHATE CYTIDYLYLTRANSFERASE"/>
    <property type="match status" value="1"/>
</dbReference>
<dbReference type="InterPro" id="IPR005835">
    <property type="entry name" value="NTP_transferase_dom"/>
</dbReference>
<dbReference type="STRING" id="632292.Calhy_1090"/>
<keyword evidence="2" id="KW-0548">Nucleotidyltransferase</keyword>
<dbReference type="InterPro" id="IPR046981">
    <property type="entry name" value="G1P_cyt_trans"/>
</dbReference>
<dbReference type="GO" id="GO:0047343">
    <property type="term" value="F:glucose-1-phosphate cytidylyltransferase activity"/>
    <property type="evidence" value="ECO:0007669"/>
    <property type="project" value="UniProtKB-EC"/>
</dbReference>
<dbReference type="NCBIfam" id="TIGR02623">
    <property type="entry name" value="G1P_cyt_trans"/>
    <property type="match status" value="1"/>
</dbReference>
<dbReference type="OrthoDB" id="9801899at2"/>
<accession>E4Q8H0</accession>
<dbReference type="EC" id="2.7.7.33" evidence="2"/>
<dbReference type="HOGENOM" id="CLU_029499_10_0_9"/>